<accession>A0A2P2QJQ5</accession>
<name>A0A2P2QJQ5_RHIMU</name>
<proteinExistence type="predicted"/>
<dbReference type="EMBL" id="GGEC01086742">
    <property type="protein sequence ID" value="MBX67226.1"/>
    <property type="molecule type" value="Transcribed_RNA"/>
</dbReference>
<evidence type="ECO:0000313" key="1">
    <source>
        <dbReference type="EMBL" id="MBX67226.1"/>
    </source>
</evidence>
<organism evidence="1">
    <name type="scientific">Rhizophora mucronata</name>
    <name type="common">Asiatic mangrove</name>
    <dbReference type="NCBI Taxonomy" id="61149"/>
    <lineage>
        <taxon>Eukaryota</taxon>
        <taxon>Viridiplantae</taxon>
        <taxon>Streptophyta</taxon>
        <taxon>Embryophyta</taxon>
        <taxon>Tracheophyta</taxon>
        <taxon>Spermatophyta</taxon>
        <taxon>Magnoliopsida</taxon>
        <taxon>eudicotyledons</taxon>
        <taxon>Gunneridae</taxon>
        <taxon>Pentapetalae</taxon>
        <taxon>rosids</taxon>
        <taxon>fabids</taxon>
        <taxon>Malpighiales</taxon>
        <taxon>Rhizophoraceae</taxon>
        <taxon>Rhizophora</taxon>
    </lineage>
</organism>
<protein>
    <submittedName>
        <fullName evidence="1">Uncharacterized protein</fullName>
    </submittedName>
</protein>
<sequence>MGKEIADLAYHQ</sequence>
<reference evidence="1" key="1">
    <citation type="submission" date="2018-02" db="EMBL/GenBank/DDBJ databases">
        <title>Rhizophora mucronata_Transcriptome.</title>
        <authorList>
            <person name="Meera S.P."/>
            <person name="Sreeshan A."/>
            <person name="Augustine A."/>
        </authorList>
    </citation>
    <scope>NUCLEOTIDE SEQUENCE</scope>
    <source>
        <tissue evidence="1">Leaf</tissue>
    </source>
</reference>